<name>A0A8S5SQ78_9CAUD</name>
<evidence type="ECO:0000313" key="1">
    <source>
        <dbReference type="EMBL" id="DAF53196.1"/>
    </source>
</evidence>
<accession>A0A8S5SQ78</accession>
<protein>
    <submittedName>
        <fullName evidence="1">Uncharacterized protein</fullName>
    </submittedName>
</protein>
<dbReference type="EMBL" id="BK032648">
    <property type="protein sequence ID" value="DAF53196.1"/>
    <property type="molecule type" value="Genomic_DNA"/>
</dbReference>
<reference evidence="1" key="1">
    <citation type="journal article" date="2021" name="Proc. Natl. Acad. Sci. U.S.A.">
        <title>A Catalog of Tens of Thousands of Viruses from Human Metagenomes Reveals Hidden Associations with Chronic Diseases.</title>
        <authorList>
            <person name="Tisza M.J."/>
            <person name="Buck C.B."/>
        </authorList>
    </citation>
    <scope>NUCLEOTIDE SEQUENCE</scope>
    <source>
        <strain evidence="1">CtTaQ5</strain>
    </source>
</reference>
<organism evidence="1">
    <name type="scientific">Siphoviridae sp. ctTaQ5</name>
    <dbReference type="NCBI Taxonomy" id="2827877"/>
    <lineage>
        <taxon>Viruses</taxon>
        <taxon>Duplodnaviria</taxon>
        <taxon>Heunggongvirae</taxon>
        <taxon>Uroviricota</taxon>
        <taxon>Caudoviricetes</taxon>
    </lineage>
</organism>
<sequence length="239" mass="27921">MRTVLRNSSRQTLRLFSRPRHASGPLLRPYSRRSLLRSQSRRSQTTVKPIFVHPRTSLGRRSSQYHIEYIFPRPSQAYALWYRSSRRIVFSTLEERRSHWLTQVRRRRLSDIEKRWRTWLSRRTARRLRPALQRNRFRRLVNQFPELFLSPHQETFCAMISSRAGISDPTSNPSAESRTTLMGSSTLSATLPSTSSTTALDFHPLQPVNWLDGPNRTPSLSSLVLSSLKRVSQSLRSTF</sequence>
<proteinExistence type="predicted"/>